<gene>
    <name evidence="2" type="ORF">ACFSM5_02375</name>
</gene>
<protein>
    <submittedName>
        <fullName evidence="2">GAF domain-containing protein</fullName>
    </submittedName>
</protein>
<dbReference type="Gene3D" id="3.30.450.40">
    <property type="match status" value="1"/>
</dbReference>
<accession>A0ABW5DMJ0</accession>
<name>A0ABW5DMJ0_9PROT</name>
<organism evidence="2 3">
    <name type="scientific">Lacibacterium aquatile</name>
    <dbReference type="NCBI Taxonomy" id="1168082"/>
    <lineage>
        <taxon>Bacteria</taxon>
        <taxon>Pseudomonadati</taxon>
        <taxon>Pseudomonadota</taxon>
        <taxon>Alphaproteobacteria</taxon>
        <taxon>Rhodospirillales</taxon>
        <taxon>Rhodospirillaceae</taxon>
    </lineage>
</organism>
<keyword evidence="3" id="KW-1185">Reference proteome</keyword>
<comment type="caution">
    <text evidence="2">The sequence shown here is derived from an EMBL/GenBank/DDBJ whole genome shotgun (WGS) entry which is preliminary data.</text>
</comment>
<dbReference type="Pfam" id="PF01590">
    <property type="entry name" value="GAF"/>
    <property type="match status" value="1"/>
</dbReference>
<evidence type="ECO:0000259" key="1">
    <source>
        <dbReference type="SMART" id="SM00065"/>
    </source>
</evidence>
<dbReference type="Proteomes" id="UP001597295">
    <property type="component" value="Unassembled WGS sequence"/>
</dbReference>
<dbReference type="InterPro" id="IPR003018">
    <property type="entry name" value="GAF"/>
</dbReference>
<dbReference type="EMBL" id="JBHUIP010000003">
    <property type="protein sequence ID" value="MFD2261716.1"/>
    <property type="molecule type" value="Genomic_DNA"/>
</dbReference>
<dbReference type="PANTHER" id="PTHR43102">
    <property type="entry name" value="SLR1143 PROTEIN"/>
    <property type="match status" value="1"/>
</dbReference>
<feature type="domain" description="GAF" evidence="1">
    <location>
        <begin position="26"/>
        <end position="167"/>
    </location>
</feature>
<dbReference type="SUPFAM" id="SSF55781">
    <property type="entry name" value="GAF domain-like"/>
    <property type="match status" value="1"/>
</dbReference>
<sequence length="222" mass="24574">MTAAPLPATEAERLALLRDYQILDTPAEEVFDRIVRLASNLIGTPIALVSLIDETRQWFKAKVGLDLEETSRDVAFCSYAILLDDVMEVTDATQDERFKDNPYVKGEANVRFYAGAPLSAHGQNVGTLCVIDTKPRTLSERDRNVLRDLAALVSEEMELRRAGRHVVADARHRDQILTPLKTILSLANAISSSSADQASREQAVEIMKEAESVRRRVGGTPL</sequence>
<dbReference type="RefSeq" id="WP_379874632.1">
    <property type="nucleotide sequence ID" value="NZ_JBHUIP010000003.1"/>
</dbReference>
<dbReference type="SMART" id="SM00065">
    <property type="entry name" value="GAF"/>
    <property type="match status" value="1"/>
</dbReference>
<evidence type="ECO:0000313" key="3">
    <source>
        <dbReference type="Proteomes" id="UP001597295"/>
    </source>
</evidence>
<dbReference type="InterPro" id="IPR029016">
    <property type="entry name" value="GAF-like_dom_sf"/>
</dbReference>
<reference evidence="3" key="1">
    <citation type="journal article" date="2019" name="Int. J. Syst. Evol. Microbiol.">
        <title>The Global Catalogue of Microorganisms (GCM) 10K type strain sequencing project: providing services to taxonomists for standard genome sequencing and annotation.</title>
        <authorList>
            <consortium name="The Broad Institute Genomics Platform"/>
            <consortium name="The Broad Institute Genome Sequencing Center for Infectious Disease"/>
            <person name="Wu L."/>
            <person name="Ma J."/>
        </authorList>
    </citation>
    <scope>NUCLEOTIDE SEQUENCE [LARGE SCALE GENOMIC DNA]</scope>
    <source>
        <strain evidence="3">CGMCC 1.19062</strain>
    </source>
</reference>
<evidence type="ECO:0000313" key="2">
    <source>
        <dbReference type="EMBL" id="MFD2261716.1"/>
    </source>
</evidence>
<dbReference type="PANTHER" id="PTHR43102:SF2">
    <property type="entry name" value="GAF DOMAIN-CONTAINING PROTEIN"/>
    <property type="match status" value="1"/>
</dbReference>
<proteinExistence type="predicted"/>